<sequence length="291" mass="30524">MVTHAAGWYPDPIHRFEYRYYNGTAWTGDVSVAGHRYIDPLPGTALGAGGAGGAAWAPQRGPTTARPRAIAALALALSSILTGWVPFLCAVALVAAILAVVFGFSALARSRAEQQTNPHNDGRRMALASIMLAPIACAVCGVGIWLTVVTVREFDQFSYVGTYAVTTTRCAVQADAAHFEGTITNESDTTQSYHLMAEFLRAGTTNVLYTAGVDITGVAPGATQPWSIEHTVTVAKLDCRISAVTGPLPFADAQVAPHARRTVRPTVNVHPDPQVGQMPGPVGSAATVGAE</sequence>
<feature type="transmembrane region" description="Helical" evidence="2">
    <location>
        <begin position="125"/>
        <end position="148"/>
    </location>
</feature>
<evidence type="ECO:0000256" key="1">
    <source>
        <dbReference type="SAM" id="MobiDB-lite"/>
    </source>
</evidence>
<feature type="domain" description="DUF2510" evidence="3">
    <location>
        <begin position="6"/>
        <end position="32"/>
    </location>
</feature>
<keyword evidence="2" id="KW-0812">Transmembrane</keyword>
<organism evidence="4">
    <name type="scientific">freshwater metagenome</name>
    <dbReference type="NCBI Taxonomy" id="449393"/>
    <lineage>
        <taxon>unclassified sequences</taxon>
        <taxon>metagenomes</taxon>
        <taxon>ecological metagenomes</taxon>
    </lineage>
</organism>
<protein>
    <submittedName>
        <fullName evidence="4">Unannotated protein</fullName>
    </submittedName>
</protein>
<dbReference type="InterPro" id="IPR018929">
    <property type="entry name" value="DUF2510"/>
</dbReference>
<feature type="region of interest" description="Disordered" evidence="1">
    <location>
        <begin position="268"/>
        <end position="291"/>
    </location>
</feature>
<keyword evidence="2" id="KW-1133">Transmembrane helix</keyword>
<feature type="transmembrane region" description="Helical" evidence="2">
    <location>
        <begin position="84"/>
        <end position="104"/>
    </location>
</feature>
<proteinExistence type="predicted"/>
<reference evidence="4" key="1">
    <citation type="submission" date="2020-05" db="EMBL/GenBank/DDBJ databases">
        <authorList>
            <person name="Chiriac C."/>
            <person name="Salcher M."/>
            <person name="Ghai R."/>
            <person name="Kavagutti S V."/>
        </authorList>
    </citation>
    <scope>NUCLEOTIDE SEQUENCE</scope>
</reference>
<dbReference type="Pfam" id="PF10708">
    <property type="entry name" value="DUF2510"/>
    <property type="match status" value="1"/>
</dbReference>
<dbReference type="AlphaFoldDB" id="A0A6J7EYQ8"/>
<keyword evidence="2" id="KW-0472">Membrane</keyword>
<evidence type="ECO:0000256" key="2">
    <source>
        <dbReference type="SAM" id="Phobius"/>
    </source>
</evidence>
<name>A0A6J7EYQ8_9ZZZZ</name>
<gene>
    <name evidence="4" type="ORF">UFOPK3376_02588</name>
</gene>
<dbReference type="EMBL" id="CAFBLP010000089">
    <property type="protein sequence ID" value="CAB4888366.1"/>
    <property type="molecule type" value="Genomic_DNA"/>
</dbReference>
<accession>A0A6J7EYQ8</accession>
<evidence type="ECO:0000259" key="3">
    <source>
        <dbReference type="Pfam" id="PF10708"/>
    </source>
</evidence>
<evidence type="ECO:0000313" key="4">
    <source>
        <dbReference type="EMBL" id="CAB4888366.1"/>
    </source>
</evidence>